<evidence type="ECO:0000256" key="2">
    <source>
        <dbReference type="SAM" id="Phobius"/>
    </source>
</evidence>
<sequence>MEFRKLTFIGLFFLPFIFAKVTRAEDPVRPEGSTNLQHLNSAVTQSEAAALELQQLNSRISSLETSIEDQTGDLNKKDGGIKQLEKVIEEKSNSLASLQSKVQLLQGKGSLELKDRVGKVDTRVNELEKQVISLKKEIEAQNKKKEELEARANAAEKKIEGLNLKLENLRRINDEQKSRIRNAQDALQLAEEEMLRAKLEASSLTKHLKEVHLAWLPLWVSAHLVHVESFVLTHWNDIGRPAFDRTIQEAIKQKYEVEKWVRPHLETMKTVRYCLGLIVVGLGDIRLVKKRDGPMSKFSPAIKQHYDAIVNDFYPFIHSLSTQALDYYHLTWIAIKPHTVRILETMDPYFQETKMFMRPHIDQILQITKPHLDKARLILKPYTKKVVCYHKKITEHVRVYHSRIQATLHETLNSYNLTKPLATEGLIRFMASILMLLPLIVLFRILVPRKGLRSIAEVETTLDEGLNECVQKDNFVTRSCFLSLK</sequence>
<keyword evidence="2" id="KW-1133">Transmembrane helix</keyword>
<reference evidence="5" key="1">
    <citation type="journal article" date="2024" name="IScience">
        <title>Strigolactones Initiate the Formation of Haustorium-like Structures in Castilleja.</title>
        <authorList>
            <person name="Buerger M."/>
            <person name="Peterson D."/>
            <person name="Chory J."/>
        </authorList>
    </citation>
    <scope>NUCLEOTIDE SEQUENCE [LARGE SCALE GENOMIC DNA]</scope>
</reference>
<feature type="transmembrane region" description="Helical" evidence="2">
    <location>
        <begin position="426"/>
        <end position="447"/>
    </location>
</feature>
<evidence type="ECO:0000256" key="1">
    <source>
        <dbReference type="SAM" id="Coils"/>
    </source>
</evidence>
<dbReference type="Gene3D" id="1.10.287.1490">
    <property type="match status" value="1"/>
</dbReference>
<accession>A0ABD3DLR8</accession>
<keyword evidence="5" id="KW-1185">Reference proteome</keyword>
<evidence type="ECO:0000313" key="4">
    <source>
        <dbReference type="EMBL" id="KAL3642824.1"/>
    </source>
</evidence>
<dbReference type="EMBL" id="JAVIJP010000016">
    <property type="protein sequence ID" value="KAL3642824.1"/>
    <property type="molecule type" value="Genomic_DNA"/>
</dbReference>
<dbReference type="Proteomes" id="UP001632038">
    <property type="component" value="Unassembled WGS sequence"/>
</dbReference>
<keyword evidence="2" id="KW-0812">Transmembrane</keyword>
<dbReference type="SUPFAM" id="SSF57997">
    <property type="entry name" value="Tropomyosin"/>
    <property type="match status" value="1"/>
</dbReference>
<organism evidence="4 5">
    <name type="scientific">Castilleja foliolosa</name>
    <dbReference type="NCBI Taxonomy" id="1961234"/>
    <lineage>
        <taxon>Eukaryota</taxon>
        <taxon>Viridiplantae</taxon>
        <taxon>Streptophyta</taxon>
        <taxon>Embryophyta</taxon>
        <taxon>Tracheophyta</taxon>
        <taxon>Spermatophyta</taxon>
        <taxon>Magnoliopsida</taxon>
        <taxon>eudicotyledons</taxon>
        <taxon>Gunneridae</taxon>
        <taxon>Pentapetalae</taxon>
        <taxon>asterids</taxon>
        <taxon>lamiids</taxon>
        <taxon>Lamiales</taxon>
        <taxon>Orobanchaceae</taxon>
        <taxon>Pedicularideae</taxon>
        <taxon>Castillejinae</taxon>
        <taxon>Castilleja</taxon>
    </lineage>
</organism>
<keyword evidence="1" id="KW-0175">Coiled coil</keyword>
<evidence type="ECO:0000313" key="5">
    <source>
        <dbReference type="Proteomes" id="UP001632038"/>
    </source>
</evidence>
<name>A0ABD3DLR8_9LAMI</name>
<dbReference type="PANTHER" id="PTHR34360:SF7">
    <property type="match status" value="1"/>
</dbReference>
<dbReference type="PANTHER" id="PTHR34360">
    <property type="entry name" value="OS08G0519400 PROTEIN"/>
    <property type="match status" value="1"/>
</dbReference>
<gene>
    <name evidence="4" type="ORF">CASFOL_013639</name>
</gene>
<dbReference type="AlphaFoldDB" id="A0ABD3DLR8"/>
<keyword evidence="3" id="KW-0732">Signal</keyword>
<comment type="caution">
    <text evidence="4">The sequence shown here is derived from an EMBL/GenBank/DDBJ whole genome shotgun (WGS) entry which is preliminary data.</text>
</comment>
<feature type="coiled-coil region" evidence="1">
    <location>
        <begin position="46"/>
        <end position="207"/>
    </location>
</feature>
<evidence type="ECO:0000256" key="3">
    <source>
        <dbReference type="SAM" id="SignalP"/>
    </source>
</evidence>
<proteinExistence type="predicted"/>
<dbReference type="SUPFAM" id="SSF58113">
    <property type="entry name" value="Apolipoprotein A-I"/>
    <property type="match status" value="1"/>
</dbReference>
<protein>
    <submittedName>
        <fullName evidence="4">Uncharacterized protein</fullName>
    </submittedName>
</protein>
<feature type="signal peptide" evidence="3">
    <location>
        <begin position="1"/>
        <end position="24"/>
    </location>
</feature>
<keyword evidence="2" id="KW-0472">Membrane</keyword>
<feature type="chain" id="PRO_5044851110" evidence="3">
    <location>
        <begin position="25"/>
        <end position="485"/>
    </location>
</feature>